<dbReference type="EMBL" id="CP010429">
    <property type="protein sequence ID" value="AKD53614.1"/>
    <property type="molecule type" value="Genomic_DNA"/>
</dbReference>
<evidence type="ECO:0008006" key="6">
    <source>
        <dbReference type="Google" id="ProtNLM"/>
    </source>
</evidence>
<dbReference type="KEGG" id="srd:SD10_00540"/>
<sequence>MVGKVFVVDARMILNSGIGIYIENFVKGLANTGKYSIVLLGSEKELSSVFDNNHYYKIIDIDVPIYSILEQLYLPFVVPKCDIFWSPHYNIPLLPIRAKKRLVTIHDTYHITFGNTLGPFKRLYAKLMLKIAVALSDIVFTVSEFSRSEIYRHVNTKKNIISIYNGIDLNKFSINNNSHIVYKVREKLSLPHKYILFVGNVKPNKNIVRLLLAFKKLISKDFNYCLVIVGKKEGFINGDEEVFDLLKNDEILSSRVTFTGYVDIMDLPILYQSAAVLAFPSIYEGFGLPPLEAMACGCPVIVSSTSSLPEVCGEKAALYINPLEVDSIADGLQSVLLNENIRKQLILEGSLRCKEFSWSKSVSKFIVSIER</sequence>
<dbReference type="SUPFAM" id="SSF53756">
    <property type="entry name" value="UDP-Glycosyltransferase/glycogen phosphorylase"/>
    <property type="match status" value="1"/>
</dbReference>
<gene>
    <name evidence="4" type="ORF">SD10_00540</name>
</gene>
<dbReference type="Gene3D" id="3.40.50.2000">
    <property type="entry name" value="Glycogen Phosphorylase B"/>
    <property type="match status" value="2"/>
</dbReference>
<protein>
    <recommendedName>
        <fullName evidence="6">Glycosyl transferase family 1</fullName>
    </recommendedName>
</protein>
<dbReference type="GO" id="GO:0016757">
    <property type="term" value="F:glycosyltransferase activity"/>
    <property type="evidence" value="ECO:0007669"/>
    <property type="project" value="InterPro"/>
</dbReference>
<name>A0A0E3ZR72_9BACT</name>
<dbReference type="CDD" id="cd03809">
    <property type="entry name" value="GT4_MtfB-like"/>
    <property type="match status" value="1"/>
</dbReference>
<accession>A0A0E3ZR72</accession>
<keyword evidence="1" id="KW-0808">Transferase</keyword>
<dbReference type="PANTHER" id="PTHR46401:SF2">
    <property type="entry name" value="GLYCOSYLTRANSFERASE WBBK-RELATED"/>
    <property type="match status" value="1"/>
</dbReference>
<dbReference type="InterPro" id="IPR001296">
    <property type="entry name" value="Glyco_trans_1"/>
</dbReference>
<reference evidence="4 5" key="1">
    <citation type="journal article" date="2014" name="Curr. Microbiol.">
        <title>Spirosoma radiotolerans sp. nov., a gamma-radiation-resistant bacterium isolated from gamma ray-irradiated soil.</title>
        <authorList>
            <person name="Lee J.J."/>
            <person name="Srinivasan S."/>
            <person name="Lim S."/>
            <person name="Joe M."/>
            <person name="Im S."/>
            <person name="Bae S.I."/>
            <person name="Park K.R."/>
            <person name="Han J.H."/>
            <person name="Park S.H."/>
            <person name="Joo B.M."/>
            <person name="Park S.J."/>
            <person name="Kim M.K."/>
        </authorList>
    </citation>
    <scope>NUCLEOTIDE SEQUENCE [LARGE SCALE GENOMIC DNA]</scope>
    <source>
        <strain evidence="4 5">DG5A</strain>
    </source>
</reference>
<evidence type="ECO:0000313" key="4">
    <source>
        <dbReference type="EMBL" id="AKD53614.1"/>
    </source>
</evidence>
<feature type="domain" description="Glycosyl transferase family 1" evidence="2">
    <location>
        <begin position="191"/>
        <end position="346"/>
    </location>
</feature>
<evidence type="ECO:0000256" key="1">
    <source>
        <dbReference type="ARBA" id="ARBA00022679"/>
    </source>
</evidence>
<dbReference type="STRING" id="1379870.SD10_00540"/>
<dbReference type="Pfam" id="PF00534">
    <property type="entry name" value="Glycos_transf_1"/>
    <property type="match status" value="1"/>
</dbReference>
<dbReference type="InterPro" id="IPR028098">
    <property type="entry name" value="Glyco_trans_4-like_N"/>
</dbReference>
<dbReference type="RefSeq" id="WP_227699099.1">
    <property type="nucleotide sequence ID" value="NZ_CP010429.1"/>
</dbReference>
<dbReference type="PANTHER" id="PTHR46401">
    <property type="entry name" value="GLYCOSYLTRANSFERASE WBBK-RELATED"/>
    <property type="match status" value="1"/>
</dbReference>
<feature type="domain" description="Glycosyltransferase subfamily 4-like N-terminal" evidence="3">
    <location>
        <begin position="16"/>
        <end position="170"/>
    </location>
</feature>
<dbReference type="FunFam" id="3.40.50.2000:FF:000119">
    <property type="entry name" value="Glycosyl transferase group 1"/>
    <property type="match status" value="1"/>
</dbReference>
<evidence type="ECO:0000259" key="2">
    <source>
        <dbReference type="Pfam" id="PF00534"/>
    </source>
</evidence>
<keyword evidence="5" id="KW-1185">Reference proteome</keyword>
<evidence type="ECO:0000259" key="3">
    <source>
        <dbReference type="Pfam" id="PF13439"/>
    </source>
</evidence>
<dbReference type="PATRIC" id="fig|1379870.5.peg.119"/>
<organism evidence="4 5">
    <name type="scientific">Spirosoma radiotolerans</name>
    <dbReference type="NCBI Taxonomy" id="1379870"/>
    <lineage>
        <taxon>Bacteria</taxon>
        <taxon>Pseudomonadati</taxon>
        <taxon>Bacteroidota</taxon>
        <taxon>Cytophagia</taxon>
        <taxon>Cytophagales</taxon>
        <taxon>Cytophagaceae</taxon>
        <taxon>Spirosoma</taxon>
    </lineage>
</organism>
<evidence type="ECO:0000313" key="5">
    <source>
        <dbReference type="Proteomes" id="UP000033054"/>
    </source>
</evidence>
<proteinExistence type="predicted"/>
<dbReference type="HOGENOM" id="CLU_009583_27_5_10"/>
<dbReference type="Proteomes" id="UP000033054">
    <property type="component" value="Chromosome"/>
</dbReference>
<dbReference type="GO" id="GO:0009103">
    <property type="term" value="P:lipopolysaccharide biosynthetic process"/>
    <property type="evidence" value="ECO:0007669"/>
    <property type="project" value="TreeGrafter"/>
</dbReference>
<dbReference type="AlphaFoldDB" id="A0A0E3ZR72"/>
<dbReference type="Pfam" id="PF13439">
    <property type="entry name" value="Glyco_transf_4"/>
    <property type="match status" value="1"/>
</dbReference>